<dbReference type="RefSeq" id="XP_007830395.1">
    <property type="nucleotide sequence ID" value="XM_007832204.1"/>
</dbReference>
<dbReference type="InParanoid" id="W3XHN8"/>
<dbReference type="InterPro" id="IPR021840">
    <property type="entry name" value="DUF3433"/>
</dbReference>
<name>W3XHN8_PESFW</name>
<dbReference type="HOGENOM" id="CLU_003000_2_0_1"/>
<dbReference type="KEGG" id="pfy:PFICI_03623"/>
<feature type="transmembrane region" description="Helical" evidence="1">
    <location>
        <begin position="625"/>
        <end position="648"/>
    </location>
</feature>
<evidence type="ECO:0000256" key="1">
    <source>
        <dbReference type="SAM" id="Phobius"/>
    </source>
</evidence>
<sequence length="1260" mass="138609">MASDLAQRALMLPKASIYEDDASISNPSVHQTVSSSKDDKHGYQSSYSLISSDALSDRDAGVDWRPFWLRRSTLAAFIGVFLLLAGLIIYLDHQSRVDQGLVEFAQQWQYVWRFAPTAILTLVAALWSRTEVQARRYMPWIILAKGQQEQSAILALEYVYELSPVAFYRSLRNRHFLISLVLGTTVILEVVIILSTSLFYHGTVDTVLDVPVRALDSFAPPTNLTALDASPYYVAKSINALGSQLPFGLTEVGAYQKFEAVSNITNDPGKLVAPLSAIVDGIYVDVQCVQLESISSNITYDPERYIYEATITPKFQGCGASFNLSSGFSWYLGDVGPPNVTSWWTLDDLYLNKSCSNLPRPQQQFAVVAAFFGPSAENISLPVLGTAGGVVCSPHVWTSKVEVVDNGVNRTVQSVQDSEENPIDIDVDFQRLLSYAIPDDVGGQWANCWLQSPDISFYGSDEGGCGIVQADSIAFRDGNWVDFSSGYDSGVNLDNVDHTQNLSLYTSAVIEEHVQDMYSRFGPFVSHYRMRQSNSVEVNGTRQIPVERLLVDERIAFIIAGLCFLIASLTLVTTLFFTVEPDTFPRDPATLLGILAFLKEIRGILPAYDSQTWASSRGSVLPLRTWVRTAVTLALVCLIVAVGTLFHVSQTQNGIATLGGNAYLSTFGLMIPGLLTSLVSLYITSCNGIIRNLSVFSLPSSLPVPSQFLDMSLVDMLGFRAFWQSLRMGLPTVTISQTLTFFSAFLTSLSSILFTTQAVPKPYHMELQQGTWFGNVTDPTALGMNPFNNYRGLIGSLLLKQADINSSYPTNTYDTLVFPVLEGLAAPDGLSNVSATAEIPAVQLVADCVHMDRSEYTIAKQKVCIYGCEDDNYYYQHMMSENITCPDGSSVTMKTALGNATSGDSSDNMAYLGALVESAADPITLWCPGTQSTIHAPRLHGWTQQTYAWGSFDASSADVSFFTAMRCNYSWVDVDVELTLVGGNFTIDSDNPPRIIQNSSRPHVPVFPIPDLNGWTTPTSVFPAIDINSGLGKPFRVLLEPYGPVALESLGSEAHVDEILAQLTHDFTMAAGQLASSESRLLINQTSISEPFNAPELDTVPVTIYDVSRRRLVQNAIPTYLILCILVLIVLVNIWALVSRGLRKLGWRQRWWMLDMNLQGLAPEEPGSIAAQAALLYESNIIELVPPGAWYMKAQELEALLIGSEFRLGWFHDQQKDKAVFTIGLLGDENMPFLGAKEEVSRMQGREIGDVRMPLSGIVR</sequence>
<feature type="transmembrane region" description="Helical" evidence="1">
    <location>
        <begin position="555"/>
        <end position="577"/>
    </location>
</feature>
<accession>W3XHN8</accession>
<feature type="transmembrane region" description="Helical" evidence="1">
    <location>
        <begin position="735"/>
        <end position="754"/>
    </location>
</feature>
<evidence type="ECO:0000313" key="2">
    <source>
        <dbReference type="EMBL" id="ETS85598.1"/>
    </source>
</evidence>
<feature type="transmembrane region" description="Helical" evidence="1">
    <location>
        <begin position="111"/>
        <end position="128"/>
    </location>
</feature>
<dbReference type="PANTHER" id="PTHR37544:SF3">
    <property type="entry name" value="SPRAY"/>
    <property type="match status" value="1"/>
</dbReference>
<dbReference type="PANTHER" id="PTHR37544">
    <property type="entry name" value="SPRAY-RELATED"/>
    <property type="match status" value="1"/>
</dbReference>
<dbReference type="OrthoDB" id="5332281at2759"/>
<proteinExistence type="predicted"/>
<protein>
    <submittedName>
        <fullName evidence="2">Uncharacterized protein</fullName>
    </submittedName>
</protein>
<keyword evidence="1" id="KW-1133">Transmembrane helix</keyword>
<feature type="transmembrane region" description="Helical" evidence="1">
    <location>
        <begin position="660"/>
        <end position="684"/>
    </location>
</feature>
<dbReference type="eggNOG" id="ENOG502RR3V">
    <property type="taxonomic scope" value="Eukaryota"/>
</dbReference>
<feature type="transmembrane region" description="Helical" evidence="1">
    <location>
        <begin position="74"/>
        <end position="91"/>
    </location>
</feature>
<feature type="transmembrane region" description="Helical" evidence="1">
    <location>
        <begin position="1117"/>
        <end position="1138"/>
    </location>
</feature>
<organism evidence="2 3">
    <name type="scientific">Pestalotiopsis fici (strain W106-1 / CGMCC3.15140)</name>
    <dbReference type="NCBI Taxonomy" id="1229662"/>
    <lineage>
        <taxon>Eukaryota</taxon>
        <taxon>Fungi</taxon>
        <taxon>Dikarya</taxon>
        <taxon>Ascomycota</taxon>
        <taxon>Pezizomycotina</taxon>
        <taxon>Sordariomycetes</taxon>
        <taxon>Xylariomycetidae</taxon>
        <taxon>Amphisphaeriales</taxon>
        <taxon>Sporocadaceae</taxon>
        <taxon>Pestalotiopsis</taxon>
    </lineage>
</organism>
<feature type="transmembrane region" description="Helical" evidence="1">
    <location>
        <begin position="176"/>
        <end position="200"/>
    </location>
</feature>
<dbReference type="Pfam" id="PF11915">
    <property type="entry name" value="DUF3433"/>
    <property type="match status" value="1"/>
</dbReference>
<dbReference type="EMBL" id="KI912110">
    <property type="protein sequence ID" value="ETS85598.1"/>
    <property type="molecule type" value="Genomic_DNA"/>
</dbReference>
<keyword evidence="3" id="KW-1185">Reference proteome</keyword>
<gene>
    <name evidence="2" type="ORF">PFICI_03623</name>
</gene>
<dbReference type="GeneID" id="19268636"/>
<dbReference type="AlphaFoldDB" id="W3XHN8"/>
<keyword evidence="1" id="KW-0812">Transmembrane</keyword>
<dbReference type="OMA" id="NIENRYN"/>
<keyword evidence="1" id="KW-0472">Membrane</keyword>
<reference evidence="3" key="1">
    <citation type="journal article" date="2015" name="BMC Genomics">
        <title>Genomic and transcriptomic analysis of the endophytic fungus Pestalotiopsis fici reveals its lifestyle and high potential for synthesis of natural products.</title>
        <authorList>
            <person name="Wang X."/>
            <person name="Zhang X."/>
            <person name="Liu L."/>
            <person name="Xiang M."/>
            <person name="Wang W."/>
            <person name="Sun X."/>
            <person name="Che Y."/>
            <person name="Guo L."/>
            <person name="Liu G."/>
            <person name="Guo L."/>
            <person name="Wang C."/>
            <person name="Yin W.B."/>
            <person name="Stadler M."/>
            <person name="Zhang X."/>
            <person name="Liu X."/>
        </authorList>
    </citation>
    <scope>NUCLEOTIDE SEQUENCE [LARGE SCALE GENOMIC DNA]</scope>
    <source>
        <strain evidence="3">W106-1 / CGMCC3.15140</strain>
    </source>
</reference>
<evidence type="ECO:0000313" key="3">
    <source>
        <dbReference type="Proteomes" id="UP000030651"/>
    </source>
</evidence>
<dbReference type="Proteomes" id="UP000030651">
    <property type="component" value="Unassembled WGS sequence"/>
</dbReference>